<dbReference type="InterPro" id="IPR029211">
    <property type="entry name" value="PfEMP1_ATS"/>
</dbReference>
<dbReference type="Gene3D" id="1.10.1900.40">
    <property type="entry name" value="Acidic terminal segments, variant surface antigen of PfEMP1"/>
    <property type="match status" value="2"/>
</dbReference>
<keyword evidence="1" id="KW-0175">Coiled coil</keyword>
<dbReference type="InterPro" id="IPR041480">
    <property type="entry name" value="CIDR1_gamma"/>
</dbReference>
<feature type="compositionally biased region" description="Low complexity" evidence="2">
    <location>
        <begin position="880"/>
        <end position="889"/>
    </location>
</feature>
<dbReference type="Pfam" id="PF15445">
    <property type="entry name" value="ATS"/>
    <property type="match status" value="1"/>
</dbReference>
<feature type="region of interest" description="Disordered" evidence="2">
    <location>
        <begin position="2583"/>
        <end position="2616"/>
    </location>
</feature>
<dbReference type="FunFam" id="1.20.58.830:FF:000003">
    <property type="entry name" value="Erythrocyte membrane protein 1, PfEMP1"/>
    <property type="match status" value="1"/>
</dbReference>
<dbReference type="FunFam" id="1.10.1900.40:FF:000005">
    <property type="entry name" value="Erythrocyte membrane protein 1, PfEMP1"/>
    <property type="match status" value="1"/>
</dbReference>
<feature type="compositionally biased region" description="Polar residues" evidence="2">
    <location>
        <begin position="1092"/>
        <end position="1109"/>
    </location>
</feature>
<dbReference type="FunFam" id="1.20.58.1930:FF:000001">
    <property type="entry name" value="Erythrocyte membrane protein 1, PfEMP1"/>
    <property type="match status" value="1"/>
</dbReference>
<feature type="domain" description="Duffy-binding-like" evidence="8">
    <location>
        <begin position="1224"/>
        <end position="1372"/>
    </location>
</feature>
<evidence type="ECO:0000259" key="6">
    <source>
        <dbReference type="Pfam" id="PF15447"/>
    </source>
</evidence>
<feature type="region of interest" description="Disordered" evidence="2">
    <location>
        <begin position="765"/>
        <end position="845"/>
    </location>
</feature>
<feature type="domain" description="Cysteine-rich interdomain region 1 gamma" evidence="7">
    <location>
        <begin position="1419"/>
        <end position="1482"/>
    </location>
</feature>
<name>A0A0L1I4I2_PLAFA</name>
<feature type="compositionally biased region" description="Polar residues" evidence="2">
    <location>
        <begin position="2584"/>
        <end position="2600"/>
    </location>
</feature>
<evidence type="ECO:0000259" key="3">
    <source>
        <dbReference type="Pfam" id="PF03011"/>
    </source>
</evidence>
<dbReference type="GO" id="GO:0016020">
    <property type="term" value="C:membrane"/>
    <property type="evidence" value="ECO:0007669"/>
    <property type="project" value="InterPro"/>
</dbReference>
<dbReference type="InterPro" id="IPR029210">
    <property type="entry name" value="PfEMP1_NTS"/>
</dbReference>
<dbReference type="Pfam" id="PF22672">
    <property type="entry name" value="DBL_C"/>
    <property type="match status" value="3"/>
</dbReference>
<feature type="region of interest" description="Disordered" evidence="2">
    <location>
        <begin position="1025"/>
        <end position="1044"/>
    </location>
</feature>
<dbReference type="FunFam" id="1.20.1310.20:FF:000003">
    <property type="entry name" value="Erythrocyte membrane protein 1, PfEMP1"/>
    <property type="match status" value="1"/>
</dbReference>
<dbReference type="Pfam" id="PF05424">
    <property type="entry name" value="Duffy_binding"/>
    <property type="match status" value="4"/>
</dbReference>
<feature type="domain" description="Duffy-antigen binding" evidence="4">
    <location>
        <begin position="119"/>
        <end position="315"/>
    </location>
</feature>
<dbReference type="InterPro" id="IPR044932">
    <property type="entry name" value="PfEMP1_ATS_sf"/>
</dbReference>
<dbReference type="InterPro" id="IPR004258">
    <property type="entry name" value="DBL"/>
</dbReference>
<dbReference type="InterPro" id="IPR042202">
    <property type="entry name" value="Duffy-ag-bd_sf"/>
</dbReference>
<dbReference type="FunFam" id="1.20.1310.20:FF:000001">
    <property type="entry name" value="Erythrocyte membrane protein 1, PfEMP1"/>
    <property type="match status" value="1"/>
</dbReference>
<dbReference type="Gene3D" id="1.20.58.1930">
    <property type="match status" value="1"/>
</dbReference>
<dbReference type="InterPro" id="IPR008602">
    <property type="entry name" value="Duffy-antigen-binding"/>
</dbReference>
<gene>
    <name evidence="9" type="ORF">PFMG_00714</name>
</gene>
<feature type="compositionally biased region" description="Polar residues" evidence="2">
    <location>
        <begin position="1193"/>
        <end position="1207"/>
    </location>
</feature>
<dbReference type="SUPFAM" id="SSF140924">
    <property type="entry name" value="Duffy binding domain-like"/>
    <property type="match status" value="6"/>
</dbReference>
<organism evidence="9 10">
    <name type="scientific">Plasmodium falciparum IGH-CR14</name>
    <dbReference type="NCBI Taxonomy" id="580059"/>
    <lineage>
        <taxon>Eukaryota</taxon>
        <taxon>Sar</taxon>
        <taxon>Alveolata</taxon>
        <taxon>Apicomplexa</taxon>
        <taxon>Aconoidasida</taxon>
        <taxon>Haemosporida</taxon>
        <taxon>Plasmodiidae</taxon>
        <taxon>Plasmodium</taxon>
        <taxon>Plasmodium (Laverania)</taxon>
    </lineage>
</organism>
<feature type="compositionally biased region" description="Polar residues" evidence="2">
    <location>
        <begin position="1634"/>
        <end position="1646"/>
    </location>
</feature>
<evidence type="ECO:0000259" key="8">
    <source>
        <dbReference type="Pfam" id="PF22672"/>
    </source>
</evidence>
<dbReference type="Pfam" id="PF15447">
    <property type="entry name" value="NTS"/>
    <property type="match status" value="1"/>
</dbReference>
<dbReference type="Gene3D" id="1.20.58.830">
    <property type="match status" value="5"/>
</dbReference>
<evidence type="ECO:0000259" key="4">
    <source>
        <dbReference type="Pfam" id="PF05424"/>
    </source>
</evidence>
<feature type="domain" description="Duffy-antigen binding" evidence="4">
    <location>
        <begin position="1772"/>
        <end position="1960"/>
    </location>
</feature>
<sequence length="2932" mass="336390">MAPGSTGTQEDRIDDTTAKRLLDSIGKIVHDQVKNGVAEKYKGELEGKLTDSSILDGELAGITDTCNLVKEYYKHLNGGGSGERNPCKGLSVINVERFSDTLGGQCTDSKIEGNKNNCGACAPFRRLHLCHHNLESIDTTSMTHKLLLEVCMAAKYEGNSIDTHYPQHKNTNNDSASQLCTVLARSFADIGDIVRGKDLFYGNPQEKEQREKLDEKLKTIFGKIHEGLKNEELKTRYNGDKENYYKLREDWWEANRETVWEAITCDVKSGNNYFRHTCGDEKTGTLTPNKCRCPKTSGANVDPPTYFDYVPQYLRWFEEWAEDFCRLRKRKLEDAKNKCRGKNGTERYCDLNRYDCTQTASGEKKFVEGKDCIGCHFSCSHFVKWIDNQKLEFLKQKKKYKTEISVGGGRKKRAAGGGSDHKGYEKIFYEKLKDSGYRSVESFLKKLNDEAICKKHPKVEDEKADRADFTKKDYGKTFDHTTYCQACPWCGAHKKDEKWEPKTQICGKEKNYHSQNITNIPILTPEKGKLGIVKKYNKFCNGNGGNGAPGTANVGARGGKGEKSANGKKDDQIETWQCYYDDSINDGEQNDNCVEGEWKDFIEGKKVKPYNVFFWDWVHDMLHDSVEWKTELSKCINNNTNGNTCRNNNKCKTDCGCFQKWVKQKEQEWTQIKDHFGKQKNILPVGDLAAMMTPDIVLKYVLQDGNLLQNIKDTHADAKDIERIEALLDEEKQKSKAEAGAGGVTEQKSIIVELLQHEKDEANKCKKNQEDCNRQLEEQRSRARSASEDDSPLPPADIEPDSEEDDEEEEAEDGSKEEEKEEKQEVDTDKKGEEKEPKEEGKSACEIVSDLFKVTNKFSDACGLKYGPKAPTSWKCVTPSGSDTGEATGEGSGSEAKRKGRSAGVPDGATTGSICVPPRRRKLYVTPLTKLTGGDGNTQSVGGDKDTQASQAQPEGAASQSPPASTSSTASPSPKGDALLTAFVESAAIETFFLWDRYKKEWEQRNKPQNGLLSAAQAAQPQLQVPGVTGDSNDPQNKLKSGTIPPDFLRQMFYTLGDYRDICVGNDVPNGGSDKEMADREKTIKDAISSYFSKSENQATGAENPGQTTKPEEWWNDTLGPAVWNGMICALTYKEIEVKNPDGKNTYKIEQIQDANGTHLFDTLKGKYSDYEKVKLDENSDTEAKTTGGANPLTASTSGENTTLNNPKLSDFVKRPPYFRYLEEWGETFCRKRKRMLEKIKEECRSEKTGHEYCSGDGHDCTKDGELKHKNMFDDLVCRDCHEQCRKYRKWIDIKFEEYHNQKNTYGKEHKKLKDNSKNDGDTKKFCQQIQQHTTAANFLESLNHCKPGDDDKDKNDEINFKQPLETFRHSKYCEMCPSYEVKCNGSNRRGKNPCTAVNGNGETWAKVFERISGNGEKTTKIDVHMIDRRGPFIEKYLENSKPSQNSNDLFKTSKLFKGIRKQNWTCKFNKEKKMDVCKLNKFKENIDLNEYTTFKVLLHYWLEDFIQGYYLLKKKKKIDLCTENGENTCDANSKNDCACVEKWIKQKTTEWEQIKDHYNKKEYGNGHDMAYKVTSYFEKYANDLIKGIDEYKRRKKIDEYEDCNGQNNCTSEDKKRKKDMVTLLLSRLQNEINKCPSSTSGNEQCTTPPSNLDDDDTPDEPLDDYYIQQPKICPPPMTCVEEIAKKLREDAERAIDKIKDKLKGNGTTFNGGCKMIKKNDTPGNGQESCDFKTTYENSVNNINNKCKDNRMERFKIGETWKCVKIYKIGKDICIPPRREHMCLDDLNTLGRSTVNDSTELLKKIQKVAKSEGDDIIKNLLPQNSCNENVICDAMKYSFADLGDIIRGRDLLNKNNKQKGIQKKIENTFENIYNKMGNDKNKYEKDRPKYLQLRSDWWDANRKAIWNAMTCNAPDAAKFLKKDTNDSSGTSSSKGIFSNDPKCGHQKDPPDYDYIPQPFRWMQEWSETFCKLLNEEIQKFETECKDCKSNGLSCQDDKNGKKCEKCKKQCKNYQELIDKWKLEFDKYKETYNELYNDKAKISSEEYFKKFLEKLKAECKEENTADKYLDKASHCKKYKFSNSENKNHNNYAFKHTPKDFEQACKCEAPDPLDQCPNNERNKGACKKLSVENECKNKNLINDDNWSAREVKDSTGNNEGVLVPPRRRHLCLRNITSNTKSINNKKIFKNELLKSAYSEGYYLWDKYKHDSTTLLDVMRYSFYDYGDIVKGTDMMDNYLLDQLKNKLNELLKENNDNEILKHRENWWEENKTHVWHAMICGYQERNGYKKINASWCTLPTEDNNSYQFLRWFREWTESFCFHRKKLYNIMVSKCNEAECDKTTGRISLPQCANACAQYRSYVWTKKNEYFSQKQKYDKDFKASNNKNDAPYYFRSTFFSKNYDCLFDNFNGDNKWKNPYESFNESTYKDKCDCQKTVPPPHVPPPPPPKSDELPAPADQPLDPTILQTTIPFGVALALGSIAFLFLKKKTHAPLDLFSVINIPKSDYDIPTKLSPNRYIPYTSGKYRGKRYIYLEGDSGTDSGYTDHYSDITSSESEYEEMDINDIYAPRAPKYKTLIEVVLEPSGKNTTASGKNTPSDTQNDIPTSDTPPPITDDEWNTLKHDFISNMLQNEPNTEPNDYSSGDIPFNTQPNTLYFDNNQEKPFITSIHDRDLYTGEEYNYDMSTNSGNNDLYNGKNNLYSGENNVYGGIDPTSDNRGPYSDKNDRISDNHHPYSGIDLINDTLSGNQHIDIYDELLKRKENELFGTNHTKKNTSTNSVAKNTNSDPIDNQLDLFHKWLDRHRDMCEKWENHHERLAKLKEEWENETHSGNIHTSDSNKTLNSDVSIQIHMDNPKPINQFNNMDTILEDLDKPFNEPYYYDMYDDDIYYDVHDHDTSTVDSNNMDVPSKVQIEMDINTKLVKEKYPIADVWDI</sequence>
<dbReference type="FunFam" id="1.10.1900.40:FF:000003">
    <property type="entry name" value="Erythrocyte membrane protein 1"/>
    <property type="match status" value="1"/>
</dbReference>
<feature type="compositionally biased region" description="Pro residues" evidence="2">
    <location>
        <begin position="2435"/>
        <end position="2446"/>
    </location>
</feature>
<dbReference type="OrthoDB" id="10521891at2759"/>
<feature type="region of interest" description="Disordered" evidence="2">
    <location>
        <begin position="1177"/>
        <end position="1207"/>
    </location>
</feature>
<feature type="region of interest" description="Disordered" evidence="2">
    <location>
        <begin position="867"/>
        <end position="975"/>
    </location>
</feature>
<evidence type="ECO:0000259" key="7">
    <source>
        <dbReference type="Pfam" id="PF18562"/>
    </source>
</evidence>
<feature type="domain" description="Plasmodium falciparum erythrocyte membrane protein 1 acidic terminal segment" evidence="5">
    <location>
        <begin position="2467"/>
        <end position="2932"/>
    </location>
</feature>
<feature type="coiled-coil region" evidence="1">
    <location>
        <begin position="1970"/>
        <end position="2037"/>
    </location>
</feature>
<evidence type="ECO:0000313" key="9">
    <source>
        <dbReference type="EMBL" id="KNG74539.1"/>
    </source>
</evidence>
<dbReference type="InterPro" id="IPR054595">
    <property type="entry name" value="DBL_C"/>
</dbReference>
<reference evidence="10" key="2">
    <citation type="submission" date="2015-07" db="EMBL/GenBank/DDBJ databases">
        <title>The genome sequence of Plasmodium falciparum IGH-CR14.</title>
        <authorList>
            <consortium name="The Broad Institute Genome Sequencing Platform"/>
            <person name="Volkman S.K."/>
            <person name="Neafsey D.E."/>
            <person name="Dash A.P."/>
            <person name="Chitnis C.E."/>
            <person name="Hartl D.L."/>
            <person name="Young S.K."/>
            <person name="Kodira C.D."/>
            <person name="Zeng Q."/>
            <person name="Koehrsen M."/>
            <person name="Godfrey P."/>
            <person name="Alvarado L."/>
            <person name="Berlin A."/>
            <person name="Borenstein D."/>
            <person name="Chen Z."/>
            <person name="Engels R."/>
            <person name="Freedman E."/>
            <person name="Gellesch M."/>
            <person name="Goldberg J."/>
            <person name="Griggs A."/>
            <person name="Gujja S."/>
            <person name="Heiman D."/>
            <person name="Hepburn T."/>
            <person name="Howarth C."/>
            <person name="Jen D."/>
            <person name="Larson L."/>
            <person name="Lewis B."/>
            <person name="Mehta T."/>
            <person name="Park D."/>
            <person name="Pearson M."/>
            <person name="Roberts A."/>
            <person name="Saif S."/>
            <person name="Shea T."/>
            <person name="Shenoy N."/>
            <person name="Sisk P."/>
            <person name="Stolte C."/>
            <person name="Sykes S."/>
            <person name="Walk T."/>
            <person name="White J."/>
            <person name="Yandava C."/>
            <person name="Wirth D.F."/>
            <person name="Nusbaum C."/>
            <person name="Birren B."/>
        </authorList>
    </citation>
    <scope>NUCLEOTIDE SEQUENCE [LARGE SCALE GENOMIC DNA]</scope>
    <source>
        <strain evidence="10">IGH-CR14</strain>
    </source>
</reference>
<evidence type="ECO:0000256" key="1">
    <source>
        <dbReference type="SAM" id="Coils"/>
    </source>
</evidence>
<evidence type="ECO:0000259" key="5">
    <source>
        <dbReference type="Pfam" id="PF15445"/>
    </source>
</evidence>
<feature type="domain" description="Duffy-binding-like" evidence="3">
    <location>
        <begin position="1498"/>
        <end position="1642"/>
    </location>
</feature>
<feature type="region of interest" description="Disordered" evidence="2">
    <location>
        <begin position="1634"/>
        <end position="1665"/>
    </location>
</feature>
<dbReference type="Gene3D" id="1.20.1310.20">
    <property type="entry name" value="Duffy-antigen binding domain"/>
    <property type="match status" value="4"/>
</dbReference>
<feature type="compositionally biased region" description="Low complexity" evidence="2">
    <location>
        <begin position="957"/>
        <end position="974"/>
    </location>
</feature>
<feature type="domain" description="Plasmodium falciparum erythrocyte membrane protein-1 N-terminal segment" evidence="6">
    <location>
        <begin position="18"/>
        <end position="52"/>
    </location>
</feature>
<feature type="domain" description="Duffy-binding-like" evidence="3">
    <location>
        <begin position="613"/>
        <end position="770"/>
    </location>
</feature>
<dbReference type="EMBL" id="GG664991">
    <property type="protein sequence ID" value="KNG74539.1"/>
    <property type="molecule type" value="Genomic_DNA"/>
</dbReference>
<accession>A0A0L1I4I2</accession>
<feature type="compositionally biased region" description="Basic and acidic residues" evidence="2">
    <location>
        <begin position="765"/>
        <end position="787"/>
    </location>
</feature>
<protein>
    <submittedName>
        <fullName evidence="9">Erythrocyte membrane protein 1</fullName>
    </submittedName>
</protein>
<dbReference type="Proteomes" id="UP000054562">
    <property type="component" value="Unassembled WGS sequence"/>
</dbReference>
<feature type="region of interest" description="Disordered" evidence="2">
    <location>
        <begin position="1092"/>
        <end position="1113"/>
    </location>
</feature>
<dbReference type="Pfam" id="PF03011">
    <property type="entry name" value="PFEMP"/>
    <property type="match status" value="2"/>
</dbReference>
<reference evidence="10" key="1">
    <citation type="submission" date="2015-07" db="EMBL/GenBank/DDBJ databases">
        <title>Annotation of Plasmodium falciparum IGH-CR14.</title>
        <authorList>
            <consortium name="The Broad Institute Genome Sequencing Platform"/>
            <person name="Volkman S.K."/>
            <person name="Neafsey D.E."/>
            <person name="Dash A.P."/>
            <person name="Chitnis C.E."/>
            <person name="Hartl D.L."/>
            <person name="Young S.K."/>
            <person name="Zeng Q."/>
            <person name="Koehrsen M."/>
            <person name="Alvarado L."/>
            <person name="Berlin A."/>
            <person name="Borenstein D."/>
            <person name="Chapman S.B."/>
            <person name="Chen Z."/>
            <person name="Engels R."/>
            <person name="Freedman E."/>
            <person name="Gellesch M."/>
            <person name="Goldberg J."/>
            <person name="Griggs A."/>
            <person name="Gujja S."/>
            <person name="Heilman E.R."/>
            <person name="Heiman D.I."/>
            <person name="Howarth C."/>
            <person name="Jen D."/>
            <person name="Larson L."/>
            <person name="Mehta T."/>
            <person name="Neiman D."/>
            <person name="Park D."/>
            <person name="Pearson M."/>
            <person name="Roberts A."/>
            <person name="Saif S."/>
            <person name="Shea T."/>
            <person name="Shenoy N."/>
            <person name="Sisk P."/>
            <person name="Stolte C."/>
            <person name="Sykes S."/>
            <person name="Walk T."/>
            <person name="White J."/>
            <person name="Yandava C."/>
            <person name="Haas B."/>
            <person name="Henn M.R."/>
            <person name="Nusbaum C."/>
            <person name="Birren B."/>
        </authorList>
    </citation>
    <scope>NUCLEOTIDE SEQUENCE [LARGE SCALE GENOMIC DNA]</scope>
    <source>
        <strain evidence="10">IGH-CR14</strain>
    </source>
</reference>
<feature type="compositionally biased region" description="Polar residues" evidence="2">
    <location>
        <begin position="1030"/>
        <end position="1040"/>
    </location>
</feature>
<dbReference type="FunFam" id="1.20.58.830:FF:000002">
    <property type="entry name" value="Erythrocyte membrane protein 1, PfEMP1"/>
    <property type="match status" value="1"/>
</dbReference>
<evidence type="ECO:0000313" key="10">
    <source>
        <dbReference type="Proteomes" id="UP000054562"/>
    </source>
</evidence>
<feature type="region of interest" description="Disordered" evidence="2">
    <location>
        <begin position="2432"/>
        <end position="2458"/>
    </location>
</feature>
<feature type="compositionally biased region" description="Acidic residues" evidence="2">
    <location>
        <begin position="798"/>
        <end position="812"/>
    </location>
</feature>
<feature type="domain" description="Duffy-binding-like" evidence="8">
    <location>
        <begin position="1964"/>
        <end position="2101"/>
    </location>
</feature>
<dbReference type="GO" id="GO:0046789">
    <property type="term" value="F:host cell surface receptor binding"/>
    <property type="evidence" value="ECO:0007669"/>
    <property type="project" value="InterPro"/>
</dbReference>
<feature type="compositionally biased region" description="Low complexity" evidence="2">
    <location>
        <begin position="1926"/>
        <end position="1939"/>
    </location>
</feature>
<feature type="domain" description="Duffy-antigen binding" evidence="4">
    <location>
        <begin position="2158"/>
        <end position="2328"/>
    </location>
</feature>
<feature type="region of interest" description="Disordered" evidence="2">
    <location>
        <begin position="1922"/>
        <end position="1948"/>
    </location>
</feature>
<evidence type="ECO:0000256" key="2">
    <source>
        <dbReference type="SAM" id="MobiDB-lite"/>
    </source>
</evidence>
<feature type="domain" description="Duffy-antigen binding" evidence="4">
    <location>
        <begin position="914"/>
        <end position="1140"/>
    </location>
</feature>
<feature type="compositionally biased region" description="Basic and acidic residues" evidence="2">
    <location>
        <begin position="813"/>
        <end position="843"/>
    </location>
</feature>
<feature type="compositionally biased region" description="Acidic residues" evidence="2">
    <location>
        <begin position="1653"/>
        <end position="1664"/>
    </location>
</feature>
<feature type="domain" description="Duffy-binding-like" evidence="8">
    <location>
        <begin position="319"/>
        <end position="481"/>
    </location>
</feature>
<proteinExistence type="predicted"/>
<dbReference type="Pfam" id="PF18562">
    <property type="entry name" value="CIDR1_gamma"/>
    <property type="match status" value="1"/>
</dbReference>